<dbReference type="AlphaFoldDB" id="A0AAD8NZK1"/>
<sequence>MESVMTLVEPSYTTTTWKVHRLACLEVKKITEKIARIFTALESARPRCKSGLQLLCSLHKSLEKCKLLLHQCSESSKLYLAISGEKIILRCERIRYSLELCLSQLQNMVESTLATRISKIVDYIRSVVFTLDSSEDEAGRVLLALLHQDIKASKFVKTEELKAFRFAASRLHMTSPLALVIEKRSIRKLLSKICDSDPVKKKILNYLLYLVKKYGTSTKPQETESIEGGGDNDDDVFDSFELPLKFKNRHSSVFSSSSLLPSFNTSLGDLNLQVDDVSIISSDAGTEDGFDEVEKKYKGFDCNPVQDNGSNLFILGNLPVLPWASRRKAVEDVKAQLQDDQESHLFISTSYVKPVFKFLKEANRLGDSVARRHGAELLLMFLKECRSDRPPLPKDVMGDLSLFLDSDIIEEALLILELLSFHQHYTSEIVTSGILLTVIKLIKNPKSKHHNVNVALRVLCNLSAHMDLGHHMIYLGFIQDLVPFLDDLLLSGYCIKIFKNLCAIEEAAAQFDQNCIRSIGELIEVGKDDEQEDAVEILLSIYYLRDEARAVLMQNVVVSSLDHLSRNGTSKGRLLSIELLGLLNSIPGDCSQICCLSDTSQSTNGNPKTCSKSSGFFGRIKSKFRTSIRMIFEHL</sequence>
<dbReference type="EMBL" id="JAUHHV010000002">
    <property type="protein sequence ID" value="KAK1433590.1"/>
    <property type="molecule type" value="Genomic_DNA"/>
</dbReference>
<gene>
    <name evidence="1" type="ORF">QVD17_10502</name>
</gene>
<evidence type="ECO:0000313" key="2">
    <source>
        <dbReference type="Proteomes" id="UP001229421"/>
    </source>
</evidence>
<name>A0AAD8NZK1_TARER</name>
<dbReference type="SUPFAM" id="SSF48371">
    <property type="entry name" value="ARM repeat"/>
    <property type="match status" value="1"/>
</dbReference>
<dbReference type="InterPro" id="IPR016024">
    <property type="entry name" value="ARM-type_fold"/>
</dbReference>
<evidence type="ECO:0000313" key="1">
    <source>
        <dbReference type="EMBL" id="KAK1433590.1"/>
    </source>
</evidence>
<dbReference type="Gene3D" id="1.25.10.10">
    <property type="entry name" value="Leucine-rich Repeat Variant"/>
    <property type="match status" value="1"/>
</dbReference>
<accession>A0AAD8NZK1</accession>
<protein>
    <submittedName>
        <fullName evidence="1">Uncharacterized protein</fullName>
    </submittedName>
</protein>
<comment type="caution">
    <text evidence="1">The sequence shown here is derived from an EMBL/GenBank/DDBJ whole genome shotgun (WGS) entry which is preliminary data.</text>
</comment>
<reference evidence="1" key="1">
    <citation type="journal article" date="2023" name="bioRxiv">
        <title>Improved chromosome-level genome assembly for marigold (Tagetes erecta).</title>
        <authorList>
            <person name="Jiang F."/>
            <person name="Yuan L."/>
            <person name="Wang S."/>
            <person name="Wang H."/>
            <person name="Xu D."/>
            <person name="Wang A."/>
            <person name="Fan W."/>
        </authorList>
    </citation>
    <scope>NUCLEOTIDE SEQUENCE</scope>
    <source>
        <strain evidence="1">WSJ</strain>
        <tissue evidence="1">Leaf</tissue>
    </source>
</reference>
<keyword evidence="2" id="KW-1185">Reference proteome</keyword>
<organism evidence="1 2">
    <name type="scientific">Tagetes erecta</name>
    <name type="common">African marigold</name>
    <dbReference type="NCBI Taxonomy" id="13708"/>
    <lineage>
        <taxon>Eukaryota</taxon>
        <taxon>Viridiplantae</taxon>
        <taxon>Streptophyta</taxon>
        <taxon>Embryophyta</taxon>
        <taxon>Tracheophyta</taxon>
        <taxon>Spermatophyta</taxon>
        <taxon>Magnoliopsida</taxon>
        <taxon>eudicotyledons</taxon>
        <taxon>Gunneridae</taxon>
        <taxon>Pentapetalae</taxon>
        <taxon>asterids</taxon>
        <taxon>campanulids</taxon>
        <taxon>Asterales</taxon>
        <taxon>Asteraceae</taxon>
        <taxon>Asteroideae</taxon>
        <taxon>Heliantheae alliance</taxon>
        <taxon>Tageteae</taxon>
        <taxon>Tagetes</taxon>
    </lineage>
</organism>
<dbReference type="Proteomes" id="UP001229421">
    <property type="component" value="Unassembled WGS sequence"/>
</dbReference>
<proteinExistence type="predicted"/>
<dbReference type="InterPro" id="IPR011989">
    <property type="entry name" value="ARM-like"/>
</dbReference>